<dbReference type="Proteomes" id="UP001165060">
    <property type="component" value="Unassembled WGS sequence"/>
</dbReference>
<evidence type="ECO:0000256" key="1">
    <source>
        <dbReference type="SAM" id="Phobius"/>
    </source>
</evidence>
<keyword evidence="1" id="KW-0472">Membrane</keyword>
<accession>A0ABQ6MUN6</accession>
<evidence type="ECO:0008006" key="4">
    <source>
        <dbReference type="Google" id="ProtNLM"/>
    </source>
</evidence>
<organism evidence="2 3">
    <name type="scientific">Tetraparma gracilis</name>
    <dbReference type="NCBI Taxonomy" id="2962635"/>
    <lineage>
        <taxon>Eukaryota</taxon>
        <taxon>Sar</taxon>
        <taxon>Stramenopiles</taxon>
        <taxon>Ochrophyta</taxon>
        <taxon>Bolidophyceae</taxon>
        <taxon>Parmales</taxon>
        <taxon>Triparmaceae</taxon>
        <taxon>Tetraparma</taxon>
    </lineage>
</organism>
<keyword evidence="3" id="KW-1185">Reference proteome</keyword>
<proteinExistence type="predicted"/>
<feature type="transmembrane region" description="Helical" evidence="1">
    <location>
        <begin position="190"/>
        <end position="211"/>
    </location>
</feature>
<comment type="caution">
    <text evidence="2">The sequence shown here is derived from an EMBL/GenBank/DDBJ whole genome shotgun (WGS) entry which is preliminary data.</text>
</comment>
<dbReference type="PANTHER" id="PTHR23028:SF53">
    <property type="entry name" value="ACYL_TRANSF_3 DOMAIN-CONTAINING PROTEIN"/>
    <property type="match status" value="1"/>
</dbReference>
<keyword evidence="1" id="KW-0812">Transmembrane</keyword>
<protein>
    <recommendedName>
        <fullName evidence="4">Acyltransferase 3 domain-containing protein</fullName>
    </recommendedName>
</protein>
<feature type="transmembrane region" description="Helical" evidence="1">
    <location>
        <begin position="218"/>
        <end position="239"/>
    </location>
</feature>
<feature type="transmembrane region" description="Helical" evidence="1">
    <location>
        <begin position="112"/>
        <end position="131"/>
    </location>
</feature>
<gene>
    <name evidence="2" type="ORF">TeGR_g10207</name>
</gene>
<evidence type="ECO:0000313" key="3">
    <source>
        <dbReference type="Proteomes" id="UP001165060"/>
    </source>
</evidence>
<evidence type="ECO:0000313" key="2">
    <source>
        <dbReference type="EMBL" id="GMI32941.1"/>
    </source>
</evidence>
<sequence>MRRTAQTAAEASAAVDVSVTLPPPVRKNLDAIAGIRFGCTLWIVLEHYLCVWSYSAKEPISLLGNLVPRGQIPVEFYIVLSGFITHYAYRSKMRSLEGEEWRKQSLKYLFKRFARCFPAYYVALFLCVAFEKWSGEWESQGLTNEHIWLEATWVQAWVQFMEKEQWFGLEYDPDNLRYPRGLGGVGFNPVAWTMSTLAFCWVVYPLLALLVDGVGRRFHVAGTVLLLFACSAGAAMPYLRVFYTDPFRLNRDSEGEYGRYTSYWEIRKFPLIKLMDFAAGMALAELLMLNGGRGAKGINSWPGWRYVSDAAVLFVFFFCACRERFNGVIKAYLDDGVSVEYMETNCPGDATLPCEDFYGALDLRDDTGRYPVSHIHDETYFRVNRVKWPTGPHDWRKSYEWLFEAGFLPVIMLAIYGVCACDHWPSNWCSGGVAARVFSSEPLKSLGRDTYIVYIVHYAAYLWCMFFACKRNEGSWDGCSHALSKGDLPAYLVALWGFAFLFSRYVEGPVARWSGRFFDARAPGGWNWGLAHVVLICATSKTHIDWR</sequence>
<reference evidence="2 3" key="1">
    <citation type="journal article" date="2023" name="Commun. Biol.">
        <title>Genome analysis of Parmales, the sister group of diatoms, reveals the evolutionary specialization of diatoms from phago-mixotrophs to photoautotrophs.</title>
        <authorList>
            <person name="Ban H."/>
            <person name="Sato S."/>
            <person name="Yoshikawa S."/>
            <person name="Yamada K."/>
            <person name="Nakamura Y."/>
            <person name="Ichinomiya M."/>
            <person name="Sato N."/>
            <person name="Blanc-Mathieu R."/>
            <person name="Endo H."/>
            <person name="Kuwata A."/>
            <person name="Ogata H."/>
        </authorList>
    </citation>
    <scope>NUCLEOTIDE SEQUENCE [LARGE SCALE GENOMIC DNA]</scope>
</reference>
<keyword evidence="1" id="KW-1133">Transmembrane helix</keyword>
<dbReference type="PANTHER" id="PTHR23028">
    <property type="entry name" value="ACETYLTRANSFERASE"/>
    <property type="match status" value="1"/>
</dbReference>
<dbReference type="InterPro" id="IPR050879">
    <property type="entry name" value="Acyltransferase_3"/>
</dbReference>
<dbReference type="EMBL" id="BRYB01000564">
    <property type="protein sequence ID" value="GMI32941.1"/>
    <property type="molecule type" value="Genomic_DNA"/>
</dbReference>
<name>A0ABQ6MUN6_9STRA</name>